<feature type="transmembrane region" description="Helical" evidence="16">
    <location>
        <begin position="146"/>
        <end position="171"/>
    </location>
</feature>
<evidence type="ECO:0000313" key="19">
    <source>
        <dbReference type="Proteomes" id="UP000823749"/>
    </source>
</evidence>
<evidence type="ECO:0000256" key="11">
    <source>
        <dbReference type="ARBA" id="ARBA00023288"/>
    </source>
</evidence>
<evidence type="ECO:0000256" key="14">
    <source>
        <dbReference type="PROSITE-ProRule" id="PRU10141"/>
    </source>
</evidence>
<evidence type="ECO:0000256" key="15">
    <source>
        <dbReference type="SAM" id="MobiDB-lite"/>
    </source>
</evidence>
<evidence type="ECO:0000256" key="13">
    <source>
        <dbReference type="ARBA" id="ARBA00048679"/>
    </source>
</evidence>
<evidence type="ECO:0000256" key="2">
    <source>
        <dbReference type="ARBA" id="ARBA00004193"/>
    </source>
</evidence>
<evidence type="ECO:0000256" key="16">
    <source>
        <dbReference type="SAM" id="Phobius"/>
    </source>
</evidence>
<keyword evidence="10 16" id="KW-0472">Membrane</keyword>
<gene>
    <name evidence="18" type="ORF">RHGRI_028585</name>
</gene>
<dbReference type="Proteomes" id="UP000823749">
    <property type="component" value="Chromosome 10"/>
</dbReference>
<dbReference type="Pfam" id="PF12819">
    <property type="entry name" value="Malectin_like"/>
    <property type="match status" value="1"/>
</dbReference>
<feature type="compositionally biased region" description="Basic and acidic residues" evidence="15">
    <location>
        <begin position="456"/>
        <end position="467"/>
    </location>
</feature>
<dbReference type="FunFam" id="1.10.510.10:FF:001023">
    <property type="entry name" value="Os07g0541700 protein"/>
    <property type="match status" value="1"/>
</dbReference>
<accession>A0AAV6IK50</accession>
<keyword evidence="19" id="KW-1185">Reference proteome</keyword>
<dbReference type="Gene3D" id="2.60.120.430">
    <property type="entry name" value="Galactose-binding lectin"/>
    <property type="match status" value="1"/>
</dbReference>
<comment type="catalytic activity">
    <reaction evidence="13">
        <text>L-seryl-[protein] + ATP = O-phospho-L-seryl-[protein] + ADP + H(+)</text>
        <dbReference type="Rhea" id="RHEA:17989"/>
        <dbReference type="Rhea" id="RHEA-COMP:9863"/>
        <dbReference type="Rhea" id="RHEA-COMP:11604"/>
        <dbReference type="ChEBI" id="CHEBI:15378"/>
        <dbReference type="ChEBI" id="CHEBI:29999"/>
        <dbReference type="ChEBI" id="CHEBI:30616"/>
        <dbReference type="ChEBI" id="CHEBI:83421"/>
        <dbReference type="ChEBI" id="CHEBI:456216"/>
        <dbReference type="EC" id="2.7.11.1"/>
    </reaction>
</comment>
<dbReference type="PROSITE" id="PS00108">
    <property type="entry name" value="PROTEIN_KINASE_ST"/>
    <property type="match status" value="1"/>
</dbReference>
<evidence type="ECO:0000256" key="9">
    <source>
        <dbReference type="ARBA" id="ARBA00022840"/>
    </source>
</evidence>
<dbReference type="Gene3D" id="1.10.510.10">
    <property type="entry name" value="Transferase(Phosphotransferase) domain 1"/>
    <property type="match status" value="3"/>
</dbReference>
<dbReference type="InterPro" id="IPR008271">
    <property type="entry name" value="Ser/Thr_kinase_AS"/>
</dbReference>
<dbReference type="InterPro" id="IPR017441">
    <property type="entry name" value="Protein_kinase_ATP_BS"/>
</dbReference>
<dbReference type="Pfam" id="PF00069">
    <property type="entry name" value="Pkinase"/>
    <property type="match status" value="1"/>
</dbReference>
<dbReference type="EMBL" id="JACTNZ010000010">
    <property type="protein sequence ID" value="KAG5527694.1"/>
    <property type="molecule type" value="Genomic_DNA"/>
</dbReference>
<feature type="compositionally biased region" description="Polar residues" evidence="15">
    <location>
        <begin position="472"/>
        <end position="489"/>
    </location>
</feature>
<feature type="domain" description="Protein kinase" evidence="17">
    <location>
        <begin position="209"/>
        <end position="723"/>
    </location>
</feature>
<keyword evidence="8" id="KW-0418">Kinase</keyword>
<organism evidence="18 19">
    <name type="scientific">Rhododendron griersonianum</name>
    <dbReference type="NCBI Taxonomy" id="479676"/>
    <lineage>
        <taxon>Eukaryota</taxon>
        <taxon>Viridiplantae</taxon>
        <taxon>Streptophyta</taxon>
        <taxon>Embryophyta</taxon>
        <taxon>Tracheophyta</taxon>
        <taxon>Spermatophyta</taxon>
        <taxon>Magnoliopsida</taxon>
        <taxon>eudicotyledons</taxon>
        <taxon>Gunneridae</taxon>
        <taxon>Pentapetalae</taxon>
        <taxon>asterids</taxon>
        <taxon>Ericales</taxon>
        <taxon>Ericaceae</taxon>
        <taxon>Ericoideae</taxon>
        <taxon>Rhodoreae</taxon>
        <taxon>Rhododendron</taxon>
    </lineage>
</organism>
<dbReference type="Pfam" id="PF07714">
    <property type="entry name" value="PK_Tyr_Ser-Thr"/>
    <property type="match status" value="1"/>
</dbReference>
<dbReference type="SMART" id="SM00220">
    <property type="entry name" value="S_TKc"/>
    <property type="match status" value="1"/>
</dbReference>
<keyword evidence="11" id="KW-0449">Lipoprotein</keyword>
<comment type="catalytic activity">
    <reaction evidence="12">
        <text>L-threonyl-[protein] + ATP = O-phospho-L-threonyl-[protein] + ADP + H(+)</text>
        <dbReference type="Rhea" id="RHEA:46608"/>
        <dbReference type="Rhea" id="RHEA-COMP:11060"/>
        <dbReference type="Rhea" id="RHEA-COMP:11605"/>
        <dbReference type="ChEBI" id="CHEBI:15378"/>
        <dbReference type="ChEBI" id="CHEBI:30013"/>
        <dbReference type="ChEBI" id="CHEBI:30616"/>
        <dbReference type="ChEBI" id="CHEBI:61977"/>
        <dbReference type="ChEBI" id="CHEBI:456216"/>
        <dbReference type="EC" id="2.7.11.1"/>
    </reaction>
</comment>
<feature type="compositionally biased region" description="Acidic residues" evidence="15">
    <location>
        <begin position="439"/>
        <end position="455"/>
    </location>
</feature>
<evidence type="ECO:0000256" key="6">
    <source>
        <dbReference type="ARBA" id="ARBA00022679"/>
    </source>
</evidence>
<dbReference type="FunFam" id="3.30.200.20:FF:000039">
    <property type="entry name" value="receptor-like protein kinase FERONIA"/>
    <property type="match status" value="1"/>
</dbReference>
<dbReference type="InterPro" id="IPR001245">
    <property type="entry name" value="Ser-Thr/Tyr_kinase_cat_dom"/>
</dbReference>
<dbReference type="InterPro" id="IPR011009">
    <property type="entry name" value="Kinase-like_dom_sf"/>
</dbReference>
<feature type="region of interest" description="Disordered" evidence="15">
    <location>
        <begin position="438"/>
        <end position="495"/>
    </location>
</feature>
<evidence type="ECO:0000259" key="17">
    <source>
        <dbReference type="PROSITE" id="PS50011"/>
    </source>
</evidence>
<dbReference type="GO" id="GO:0005886">
    <property type="term" value="C:plasma membrane"/>
    <property type="evidence" value="ECO:0007669"/>
    <property type="project" value="UniProtKB-SubCell"/>
</dbReference>
<comment type="caution">
    <text evidence="18">The sequence shown here is derived from an EMBL/GenBank/DDBJ whole genome shotgun (WGS) entry which is preliminary data.</text>
</comment>
<evidence type="ECO:0000313" key="18">
    <source>
        <dbReference type="EMBL" id="KAG5527694.1"/>
    </source>
</evidence>
<comment type="subcellular location">
    <subcellularLocation>
        <location evidence="2">Cell membrane</location>
        <topology evidence="2">Lipid-anchor</topology>
    </subcellularLocation>
    <subcellularLocation>
        <location evidence="1">Membrane</location>
        <topology evidence="1">Single-pass membrane protein</topology>
    </subcellularLocation>
</comment>
<evidence type="ECO:0000256" key="5">
    <source>
        <dbReference type="ARBA" id="ARBA00022527"/>
    </source>
</evidence>
<dbReference type="GO" id="GO:0004674">
    <property type="term" value="F:protein serine/threonine kinase activity"/>
    <property type="evidence" value="ECO:0007669"/>
    <property type="project" value="UniProtKB-KW"/>
</dbReference>
<evidence type="ECO:0000256" key="7">
    <source>
        <dbReference type="ARBA" id="ARBA00022741"/>
    </source>
</evidence>
<keyword evidence="4" id="KW-1003">Cell membrane</keyword>
<evidence type="ECO:0000256" key="8">
    <source>
        <dbReference type="ARBA" id="ARBA00022777"/>
    </source>
</evidence>
<name>A0AAV6IK50_9ERIC</name>
<keyword evidence="7 14" id="KW-0547">Nucleotide-binding</keyword>
<dbReference type="PROSITE" id="PS50011">
    <property type="entry name" value="PROTEIN_KINASE_DOM"/>
    <property type="match status" value="1"/>
</dbReference>
<evidence type="ECO:0000256" key="1">
    <source>
        <dbReference type="ARBA" id="ARBA00004167"/>
    </source>
</evidence>
<reference evidence="18" key="1">
    <citation type="submission" date="2020-08" db="EMBL/GenBank/DDBJ databases">
        <title>Plant Genome Project.</title>
        <authorList>
            <person name="Zhang R.-G."/>
        </authorList>
    </citation>
    <scope>NUCLEOTIDE SEQUENCE</scope>
    <source>
        <strain evidence="18">WSP0</strain>
        <tissue evidence="18">Leaf</tissue>
    </source>
</reference>
<dbReference type="PANTHER" id="PTHR47985">
    <property type="entry name" value="OS07G0668900 PROTEIN"/>
    <property type="match status" value="1"/>
</dbReference>
<keyword evidence="5" id="KW-0723">Serine/threonine-protein kinase</keyword>
<keyword evidence="6" id="KW-0808">Transferase</keyword>
<evidence type="ECO:0000256" key="4">
    <source>
        <dbReference type="ARBA" id="ARBA00022475"/>
    </source>
</evidence>
<dbReference type="AlphaFoldDB" id="A0AAV6IK50"/>
<evidence type="ECO:0000256" key="10">
    <source>
        <dbReference type="ARBA" id="ARBA00023136"/>
    </source>
</evidence>
<dbReference type="PROSITE" id="PS00107">
    <property type="entry name" value="PROTEIN_KINASE_ATP"/>
    <property type="match status" value="1"/>
</dbReference>
<dbReference type="EC" id="2.7.11.1" evidence="3"/>
<proteinExistence type="predicted"/>
<dbReference type="InterPro" id="IPR024788">
    <property type="entry name" value="Malectin-like_Carb-bd_dom"/>
</dbReference>
<evidence type="ECO:0000256" key="12">
    <source>
        <dbReference type="ARBA" id="ARBA00047899"/>
    </source>
</evidence>
<keyword evidence="9 14" id="KW-0067">ATP-binding</keyword>
<sequence>MVPDKQVNKTGFNFTWRLPVDLGFRYLLRLHFCELEYDIKESGRMEFSIFVNEQVVEAKGDLIKWSGGNGVVVYKDYVMMMEGDRMEGKRDLLIALRPPNHGWTEPIDATIKGVEVFKLSNPNKNLAGVSPVLLARALTSPKPKKLVFASGGNAIATGVVILLTVLNIIVYQLRSLGENSAGRNLSSSTSEGLCRHFSLAELMSATNNFDDELVIGSGGFGKVYKALIDDGATTVALKRCKLKSQGAKEFWTEIEMLSKLRHMHLVSLLGYCDESNEMILVYEFMEQATLADHLYKVDTKGNGTIGHISWEQRLNICIGAARGLDYLHTGIRHGIIHRDVKSTNILLDKDLTAKISDFGLCKLGSTSHSHTHGIKENKLDQLLDHRLRDEISPHCLKVFAEIANSCLDSHPKRRPTMADVVVRLQCLLALENQCMVPSTEEEEDDFSVVGDEDEQFGEKTKRDDSLPRGDAPSSSTSALNSENTQGQNRSKGKVSKVFQRSIEFLAKGVDTKRKKRNVYDSSGEQSISSHSSTRLRLQWKNVTLQFRRFTVGSHIPRNFLSSAASGGNEAYLKGQILPSPDLRIFTFSELRTATKNFRNDRVLREGGFSRVYKGLFDEKNGRGLVFAVKKLMPGCLQGFREGQSYYPKLSDFGLAKMGPSGGTSHVTTSVMGTYGYAAPKYIATGHLYVNSDVYGFGVVLLEMLTGLRAIDKNRGSGRKNLVD</sequence>
<feature type="binding site" evidence="14">
    <location>
        <position position="238"/>
    </location>
    <ligand>
        <name>ATP</name>
        <dbReference type="ChEBI" id="CHEBI:30616"/>
    </ligand>
</feature>
<dbReference type="Gene3D" id="3.30.200.20">
    <property type="entry name" value="Phosphorylase Kinase, domain 1"/>
    <property type="match status" value="2"/>
</dbReference>
<evidence type="ECO:0000256" key="3">
    <source>
        <dbReference type="ARBA" id="ARBA00012513"/>
    </source>
</evidence>
<dbReference type="SUPFAM" id="SSF56112">
    <property type="entry name" value="Protein kinase-like (PK-like)"/>
    <property type="match status" value="2"/>
</dbReference>
<dbReference type="PANTHER" id="PTHR47985:SF44">
    <property type="entry name" value="SERINE_THREONINE-PROTEIN KINASE PBS1"/>
    <property type="match status" value="1"/>
</dbReference>
<dbReference type="GO" id="GO:0005524">
    <property type="term" value="F:ATP binding"/>
    <property type="evidence" value="ECO:0007669"/>
    <property type="project" value="UniProtKB-UniRule"/>
</dbReference>
<keyword evidence="16" id="KW-1133">Transmembrane helix</keyword>
<keyword evidence="16" id="KW-0812">Transmembrane</keyword>
<dbReference type="InterPro" id="IPR000719">
    <property type="entry name" value="Prot_kinase_dom"/>
</dbReference>
<protein>
    <recommendedName>
        <fullName evidence="3">non-specific serine/threonine protein kinase</fullName>
        <ecNumber evidence="3">2.7.11.1</ecNumber>
    </recommendedName>
</protein>